<dbReference type="WBParaSite" id="HNAJ_0000604401-mRNA-1">
    <property type="protein sequence ID" value="HNAJ_0000604401-mRNA-1"/>
    <property type="gene ID" value="HNAJ_0000604401"/>
</dbReference>
<proteinExistence type="predicted"/>
<dbReference type="AlphaFoldDB" id="A0A0R3TG53"/>
<feature type="transmembrane region" description="Helical" evidence="2">
    <location>
        <begin position="6"/>
        <end position="29"/>
    </location>
</feature>
<protein>
    <submittedName>
        <fullName evidence="3">Secreted protein</fullName>
    </submittedName>
</protein>
<reference evidence="3" key="1">
    <citation type="submission" date="2017-02" db="UniProtKB">
        <authorList>
            <consortium name="WormBaseParasite"/>
        </authorList>
    </citation>
    <scope>IDENTIFICATION</scope>
</reference>
<organism evidence="3">
    <name type="scientific">Rodentolepis nana</name>
    <name type="common">Dwarf tapeworm</name>
    <name type="synonym">Hymenolepis nana</name>
    <dbReference type="NCBI Taxonomy" id="102285"/>
    <lineage>
        <taxon>Eukaryota</taxon>
        <taxon>Metazoa</taxon>
        <taxon>Spiralia</taxon>
        <taxon>Lophotrochozoa</taxon>
        <taxon>Platyhelminthes</taxon>
        <taxon>Cestoda</taxon>
        <taxon>Eucestoda</taxon>
        <taxon>Cyclophyllidea</taxon>
        <taxon>Hymenolepididae</taxon>
        <taxon>Rodentolepis</taxon>
    </lineage>
</organism>
<accession>A0A0R3TG53</accession>
<evidence type="ECO:0000256" key="2">
    <source>
        <dbReference type="SAM" id="Phobius"/>
    </source>
</evidence>
<feature type="compositionally biased region" description="Low complexity" evidence="1">
    <location>
        <begin position="113"/>
        <end position="123"/>
    </location>
</feature>
<sequence>LAKRFSLMDLIGAVLGTFLVTMLMFIIAYRTSKLYVYRRAKLRSQSDPMLRHRDHNKHNPDGTSSSAASSSLLKFSQLPVAPRYPPDYAQTGYQNPPLSGGLLVASKQRDSGTFTSQSTTSSQNANGQGGAYETVYNETSTNQLMYETPSDNLANAVAAACHQNQQSFIFPFAQAGYPIMFGSTLPSQQSTATAYALGVTSPSGPTYIPPPPNVQQPSLPRSIQSQSGPLQHVYSSTMHMGEHYHTPSVSMAVHTSVPSNPTPQLNHVT</sequence>
<feature type="region of interest" description="Disordered" evidence="1">
    <location>
        <begin position="47"/>
        <end position="68"/>
    </location>
</feature>
<name>A0A0R3TG53_RODNA</name>
<keyword evidence="2" id="KW-1133">Transmembrane helix</keyword>
<keyword evidence="2" id="KW-0812">Transmembrane</keyword>
<keyword evidence="2" id="KW-0472">Membrane</keyword>
<evidence type="ECO:0000256" key="1">
    <source>
        <dbReference type="SAM" id="MobiDB-lite"/>
    </source>
</evidence>
<dbReference type="STRING" id="102285.A0A0R3TG53"/>
<evidence type="ECO:0000313" key="3">
    <source>
        <dbReference type="WBParaSite" id="HNAJ_0000604401-mRNA-1"/>
    </source>
</evidence>
<feature type="region of interest" description="Disordered" evidence="1">
    <location>
        <begin position="109"/>
        <end position="131"/>
    </location>
</feature>